<dbReference type="Proteomes" id="UP000252040">
    <property type="component" value="Unplaced"/>
</dbReference>
<dbReference type="CTD" id="54554"/>
<dbReference type="InterPro" id="IPR059122">
    <property type="entry name" value="Beta-prop_WDR5-like"/>
</dbReference>
<feature type="repeat" description="WD" evidence="4">
    <location>
        <begin position="350"/>
        <end position="394"/>
    </location>
</feature>
<keyword evidence="2 4" id="KW-0853">WD repeat</keyword>
<keyword evidence="3" id="KW-0677">Repeat</keyword>
<dbReference type="STRING" id="1706337.A0A341DDC9"/>
<dbReference type="GeneID" id="112416036"/>
<dbReference type="FunFam" id="2.130.10.10:FF:000029">
    <property type="entry name" value="WD repeat-containing protein 5"/>
    <property type="match status" value="1"/>
</dbReference>
<feature type="repeat" description="WD" evidence="4">
    <location>
        <begin position="223"/>
        <end position="264"/>
    </location>
</feature>
<dbReference type="InterPro" id="IPR015943">
    <property type="entry name" value="WD40/YVTN_repeat-like_dom_sf"/>
</dbReference>
<feature type="repeat" description="WD" evidence="4">
    <location>
        <begin position="308"/>
        <end position="349"/>
    </location>
</feature>
<dbReference type="InParanoid" id="A0A341DDC9"/>
<dbReference type="InterPro" id="IPR001680">
    <property type="entry name" value="WD40_rpt"/>
</dbReference>
<evidence type="ECO:0000313" key="6">
    <source>
        <dbReference type="Proteomes" id="UP000252040"/>
    </source>
</evidence>
<name>A0A341DDC9_NEOAA</name>
<evidence type="ECO:0000256" key="3">
    <source>
        <dbReference type="ARBA" id="ARBA00022737"/>
    </source>
</evidence>
<protein>
    <submittedName>
        <fullName evidence="7">WD repeat-containing protein 5B isoform X1</fullName>
    </submittedName>
</protein>
<dbReference type="SUPFAM" id="SSF50978">
    <property type="entry name" value="WD40 repeat-like"/>
    <property type="match status" value="1"/>
</dbReference>
<dbReference type="SMART" id="SM00320">
    <property type="entry name" value="WD40"/>
    <property type="match status" value="7"/>
</dbReference>
<sequence>MPEENLRTFFCASASGLPPQVTSVRKWWWEGTLCACARLCCPRVSSLRSGVESEPQAWTSGNRAHAGFHLASEICLKRRAKILAAWFRTGHLASLQTWSFRVMTTKESGGAKAESALSSSANPSNCVSEKPNYALKFTLVGHTEAVSSVKFSPNGEWLASSSADKVIIIWGAYDGKNEKTLKGHNLEISDVAWSSDSGRLVSASDDKTLKIWDVRSGKCLKTLTGHSDYVFCCNFNPPSNLIISGSFDESMKIWEEKTGKCLKTLSAHSDPVSAVHFNCSGSLIVSGSYDGVCRIWDAASGQCLKTLVDDDNPPVSFVKFSPNGKYILIATLDNTLKLWDYSRGRCLKTYTGHKNEKYCIFASFSVTGGKWIVSGSEDNLVYIWNLQTKEIVQKLQGHTDVVISAACHPTENIIASAALGNDKTVKLWMSNY</sequence>
<dbReference type="InterPro" id="IPR020472">
    <property type="entry name" value="WD40_PAC1"/>
</dbReference>
<dbReference type="KEGG" id="nasi:112416036"/>
<feature type="repeat" description="WD" evidence="4">
    <location>
        <begin position="181"/>
        <end position="222"/>
    </location>
</feature>
<dbReference type="PRINTS" id="PR00320">
    <property type="entry name" value="GPROTEINBRPT"/>
</dbReference>
<dbReference type="PROSITE" id="PS00678">
    <property type="entry name" value="WD_REPEATS_1"/>
    <property type="match status" value="3"/>
</dbReference>
<dbReference type="Pfam" id="PF25175">
    <property type="entry name" value="Beta-prop_WDR5"/>
    <property type="match status" value="1"/>
</dbReference>
<evidence type="ECO:0000259" key="5">
    <source>
        <dbReference type="Pfam" id="PF25175"/>
    </source>
</evidence>
<dbReference type="RefSeq" id="XP_024625093.1">
    <property type="nucleotide sequence ID" value="XM_024769325.1"/>
</dbReference>
<dbReference type="Gene3D" id="2.130.10.10">
    <property type="entry name" value="YVTN repeat-like/Quinoprotein amine dehydrogenase"/>
    <property type="match status" value="1"/>
</dbReference>
<reference evidence="7" key="1">
    <citation type="submission" date="2025-08" db="UniProtKB">
        <authorList>
            <consortium name="RefSeq"/>
        </authorList>
    </citation>
    <scope>IDENTIFICATION</scope>
    <source>
        <tissue evidence="7">Meat</tissue>
    </source>
</reference>
<evidence type="ECO:0000256" key="1">
    <source>
        <dbReference type="ARBA" id="ARBA00007636"/>
    </source>
</evidence>
<evidence type="ECO:0000256" key="4">
    <source>
        <dbReference type="PROSITE-ProRule" id="PRU00221"/>
    </source>
</evidence>
<dbReference type="PROSITE" id="PS50082">
    <property type="entry name" value="WD_REPEATS_2"/>
    <property type="match status" value="6"/>
</dbReference>
<dbReference type="FunCoup" id="A0A341DDC9">
    <property type="interactions" value="1136"/>
</dbReference>
<dbReference type="PANTHER" id="PTHR19879">
    <property type="entry name" value="TRANSCRIPTION INITIATION FACTOR TFIID"/>
    <property type="match status" value="1"/>
</dbReference>
<gene>
    <name evidence="7" type="primary">WDR5B</name>
</gene>
<dbReference type="InterPro" id="IPR036322">
    <property type="entry name" value="WD40_repeat_dom_sf"/>
</dbReference>
<keyword evidence="6" id="KW-1185">Reference proteome</keyword>
<feature type="domain" description="WDR5-like beta-propeller" evidence="5">
    <location>
        <begin position="138"/>
        <end position="428"/>
    </location>
</feature>
<dbReference type="InterPro" id="IPR019775">
    <property type="entry name" value="WD40_repeat_CS"/>
</dbReference>
<feature type="repeat" description="WD" evidence="4">
    <location>
        <begin position="139"/>
        <end position="180"/>
    </location>
</feature>
<dbReference type="CDD" id="cd00200">
    <property type="entry name" value="WD40"/>
    <property type="match status" value="1"/>
</dbReference>
<dbReference type="AlphaFoldDB" id="A0A341DDC9"/>
<evidence type="ECO:0000256" key="2">
    <source>
        <dbReference type="ARBA" id="ARBA00022574"/>
    </source>
</evidence>
<organism evidence="6 7">
    <name type="scientific">Neophocaena asiaeorientalis asiaeorientalis</name>
    <name type="common">Yangtze finless porpoise</name>
    <name type="synonym">Neophocaena phocaenoides subsp. asiaeorientalis</name>
    <dbReference type="NCBI Taxonomy" id="1706337"/>
    <lineage>
        <taxon>Eukaryota</taxon>
        <taxon>Metazoa</taxon>
        <taxon>Chordata</taxon>
        <taxon>Craniata</taxon>
        <taxon>Vertebrata</taxon>
        <taxon>Euteleostomi</taxon>
        <taxon>Mammalia</taxon>
        <taxon>Eutheria</taxon>
        <taxon>Laurasiatheria</taxon>
        <taxon>Artiodactyla</taxon>
        <taxon>Whippomorpha</taxon>
        <taxon>Cetacea</taxon>
        <taxon>Odontoceti</taxon>
        <taxon>Phocoenidae</taxon>
        <taxon>Neophocaena</taxon>
    </lineage>
</organism>
<comment type="similarity">
    <text evidence="1">Belongs to the WD repeat WDR5/wds family.</text>
</comment>
<proteinExistence type="inferred from homology"/>
<feature type="repeat" description="WD" evidence="4">
    <location>
        <begin position="265"/>
        <end position="306"/>
    </location>
</feature>
<accession>A0A341DDC9</accession>
<evidence type="ECO:0000313" key="7">
    <source>
        <dbReference type="RefSeq" id="XP_024625093.1"/>
    </source>
</evidence>
<dbReference type="PROSITE" id="PS50294">
    <property type="entry name" value="WD_REPEATS_REGION"/>
    <property type="match status" value="5"/>
</dbReference>
<dbReference type="PANTHER" id="PTHR19879:SF9">
    <property type="entry name" value="TRANSCRIPTION INITIATION FACTOR TFIID SUBUNIT 5"/>
    <property type="match status" value="1"/>
</dbReference>